<keyword evidence="4 5" id="KW-0472">Membrane</keyword>
<feature type="domain" description="Major facilitator superfamily (MFS) profile" evidence="6">
    <location>
        <begin position="16"/>
        <end position="506"/>
    </location>
</feature>
<evidence type="ECO:0000259" key="6">
    <source>
        <dbReference type="PROSITE" id="PS50850"/>
    </source>
</evidence>
<dbReference type="Pfam" id="PF07690">
    <property type="entry name" value="MFS_1"/>
    <property type="match status" value="1"/>
</dbReference>
<dbReference type="PROSITE" id="PS50850">
    <property type="entry name" value="MFS"/>
    <property type="match status" value="1"/>
</dbReference>
<organism evidence="7 8">
    <name type="scientific">Actinoplanes xinjiangensis</name>
    <dbReference type="NCBI Taxonomy" id="512350"/>
    <lineage>
        <taxon>Bacteria</taxon>
        <taxon>Bacillati</taxon>
        <taxon>Actinomycetota</taxon>
        <taxon>Actinomycetes</taxon>
        <taxon>Micromonosporales</taxon>
        <taxon>Micromonosporaceae</taxon>
        <taxon>Actinoplanes</taxon>
    </lineage>
</organism>
<feature type="transmembrane region" description="Helical" evidence="5">
    <location>
        <begin position="51"/>
        <end position="70"/>
    </location>
</feature>
<evidence type="ECO:0000313" key="8">
    <source>
        <dbReference type="Proteomes" id="UP000245697"/>
    </source>
</evidence>
<dbReference type="InterPro" id="IPR036259">
    <property type="entry name" value="MFS_trans_sf"/>
</dbReference>
<feature type="transmembrane region" description="Helical" evidence="5">
    <location>
        <begin position="12"/>
        <end position="31"/>
    </location>
</feature>
<feature type="transmembrane region" description="Helical" evidence="5">
    <location>
        <begin position="232"/>
        <end position="249"/>
    </location>
</feature>
<evidence type="ECO:0000256" key="1">
    <source>
        <dbReference type="ARBA" id="ARBA00004651"/>
    </source>
</evidence>
<gene>
    <name evidence="7" type="ORF">BC793_118116</name>
</gene>
<dbReference type="InterPro" id="IPR011701">
    <property type="entry name" value="MFS"/>
</dbReference>
<dbReference type="PANTHER" id="PTHR42718">
    <property type="entry name" value="MAJOR FACILITATOR SUPERFAMILY MULTIDRUG TRANSPORTER MFSC"/>
    <property type="match status" value="1"/>
</dbReference>
<feature type="transmembrane region" description="Helical" evidence="5">
    <location>
        <begin position="82"/>
        <end position="105"/>
    </location>
</feature>
<comment type="subcellular location">
    <subcellularLocation>
        <location evidence="1">Cell membrane</location>
        <topology evidence="1">Multi-pass membrane protein</topology>
    </subcellularLocation>
</comment>
<accession>A0A316F6D7</accession>
<dbReference type="Proteomes" id="UP000245697">
    <property type="component" value="Unassembled WGS sequence"/>
</dbReference>
<sequence length="523" mass="53177">MSDKGSGASVSRPTLTLITVCVAGGLLPLSLTGSSMALPGINADLAPSLAALQWVVNAYNLLFASLMLAAGSLADRLGRRRMFVIGSVLFATASAVSAAAGQILVIDVARALAGVGAAAVLTSGSAILAQTFQGPALGRAFGALGTSFGFGLAFGPFLSGLLVSVGGWRTVFAAHAAVSVLVLLVSRLLPESRATTAGRVDWLGTITFSGSLLAFVLAVVQAPRIGWTDPVTLVLFGVCVLLMVAFVAAERRQPAPMFDLSLFRQSRYVAACLVPVALAFGFVTLLVLLPSYLISVDGVSAQRAGITLLLLTAPTLVMPSIAGYLSRWVPARVLLVVTLLLVGGGAAWLTVIDRGVGVLTIAGPLLTIGTGMGISLAILDATAVGSVEPERAGMAAGMFNTMRLSGEVVAIATMGSVLAGLTTSRLAEGIAAFQPDGAPSASEAAGQIVAGDLAAVAEQVAPQARPAFVDFAAGAYSDGFHTALWVLAIVTVVAAPVIGVLLRDRKAAAQPVEQPDRRLDPVA</sequence>
<feature type="transmembrane region" description="Helical" evidence="5">
    <location>
        <begin position="333"/>
        <end position="352"/>
    </location>
</feature>
<proteinExistence type="predicted"/>
<feature type="transmembrane region" description="Helical" evidence="5">
    <location>
        <begin position="269"/>
        <end position="294"/>
    </location>
</feature>
<feature type="transmembrane region" description="Helical" evidence="5">
    <location>
        <begin position="202"/>
        <end position="220"/>
    </location>
</feature>
<feature type="transmembrane region" description="Helical" evidence="5">
    <location>
        <begin position="358"/>
        <end position="387"/>
    </location>
</feature>
<evidence type="ECO:0000313" key="7">
    <source>
        <dbReference type="EMBL" id="PWK40886.1"/>
    </source>
</evidence>
<keyword evidence="2 5" id="KW-0812">Transmembrane</keyword>
<dbReference type="RefSeq" id="WP_109599629.1">
    <property type="nucleotide sequence ID" value="NZ_BONA01000082.1"/>
</dbReference>
<dbReference type="InterPro" id="IPR020846">
    <property type="entry name" value="MFS_dom"/>
</dbReference>
<dbReference type="EMBL" id="QGGR01000018">
    <property type="protein sequence ID" value="PWK40886.1"/>
    <property type="molecule type" value="Genomic_DNA"/>
</dbReference>
<feature type="transmembrane region" description="Helical" evidence="5">
    <location>
        <begin position="408"/>
        <end position="427"/>
    </location>
</feature>
<comment type="caution">
    <text evidence="7">The sequence shown here is derived from an EMBL/GenBank/DDBJ whole genome shotgun (WGS) entry which is preliminary data.</text>
</comment>
<name>A0A316F6D7_9ACTN</name>
<dbReference type="Gene3D" id="1.20.1720.10">
    <property type="entry name" value="Multidrug resistance protein D"/>
    <property type="match status" value="1"/>
</dbReference>
<dbReference type="Gene3D" id="1.20.1250.20">
    <property type="entry name" value="MFS general substrate transporter like domains"/>
    <property type="match status" value="1"/>
</dbReference>
<feature type="transmembrane region" description="Helical" evidence="5">
    <location>
        <begin position="483"/>
        <end position="502"/>
    </location>
</feature>
<evidence type="ECO:0000256" key="2">
    <source>
        <dbReference type="ARBA" id="ARBA00022692"/>
    </source>
</evidence>
<dbReference type="PRINTS" id="PR01036">
    <property type="entry name" value="TCRTETB"/>
</dbReference>
<dbReference type="GO" id="GO:0022857">
    <property type="term" value="F:transmembrane transporter activity"/>
    <property type="evidence" value="ECO:0007669"/>
    <property type="project" value="InterPro"/>
</dbReference>
<reference evidence="7 8" key="1">
    <citation type="submission" date="2018-05" db="EMBL/GenBank/DDBJ databases">
        <title>Genomic Encyclopedia of Archaeal and Bacterial Type Strains, Phase II (KMG-II): from individual species to whole genera.</title>
        <authorList>
            <person name="Goeker M."/>
        </authorList>
    </citation>
    <scope>NUCLEOTIDE SEQUENCE [LARGE SCALE GENOMIC DNA]</scope>
    <source>
        <strain evidence="7 8">DSM 45184</strain>
    </source>
</reference>
<feature type="transmembrane region" description="Helical" evidence="5">
    <location>
        <begin position="111"/>
        <end position="129"/>
    </location>
</feature>
<dbReference type="OrthoDB" id="7375466at2"/>
<dbReference type="GO" id="GO:0005886">
    <property type="term" value="C:plasma membrane"/>
    <property type="evidence" value="ECO:0007669"/>
    <property type="project" value="UniProtKB-SubCell"/>
</dbReference>
<feature type="transmembrane region" description="Helical" evidence="5">
    <location>
        <begin position="141"/>
        <end position="165"/>
    </location>
</feature>
<dbReference type="CDD" id="cd17321">
    <property type="entry name" value="MFS_MMR_MDR_like"/>
    <property type="match status" value="1"/>
</dbReference>
<evidence type="ECO:0000256" key="3">
    <source>
        <dbReference type="ARBA" id="ARBA00022989"/>
    </source>
</evidence>
<dbReference type="AlphaFoldDB" id="A0A316F6D7"/>
<keyword evidence="3 5" id="KW-1133">Transmembrane helix</keyword>
<evidence type="ECO:0000256" key="5">
    <source>
        <dbReference type="SAM" id="Phobius"/>
    </source>
</evidence>
<evidence type="ECO:0000256" key="4">
    <source>
        <dbReference type="ARBA" id="ARBA00023136"/>
    </source>
</evidence>
<keyword evidence="8" id="KW-1185">Reference proteome</keyword>
<protein>
    <submittedName>
        <fullName evidence="7">MFS transporter</fullName>
    </submittedName>
</protein>
<dbReference type="SUPFAM" id="SSF103473">
    <property type="entry name" value="MFS general substrate transporter"/>
    <property type="match status" value="1"/>
</dbReference>
<dbReference type="PANTHER" id="PTHR42718:SF49">
    <property type="entry name" value="EXPORT PROTEIN"/>
    <property type="match status" value="1"/>
</dbReference>
<feature type="transmembrane region" description="Helical" evidence="5">
    <location>
        <begin position="171"/>
        <end position="190"/>
    </location>
</feature>
<feature type="transmembrane region" description="Helical" evidence="5">
    <location>
        <begin position="306"/>
        <end position="326"/>
    </location>
</feature>